<comment type="caution">
    <text evidence="1">The sequence shown here is derived from an EMBL/GenBank/DDBJ whole genome shotgun (WGS) entry which is preliminary data.</text>
</comment>
<sequence length="74" mass="8888">MTKEMEFFLFLIERYAKAKGRMTGDVLREWENKRITQEIFDGYFEYHQERLENAYDDIDALVTTGKHIDYSVNG</sequence>
<keyword evidence="2" id="KW-1185">Reference proteome</keyword>
<dbReference type="Proteomes" id="UP000604730">
    <property type="component" value="Unassembled WGS sequence"/>
</dbReference>
<proteinExistence type="predicted"/>
<dbReference type="RefSeq" id="WP_208428492.1">
    <property type="nucleotide sequence ID" value="NZ_JAEPRJ010000001.1"/>
</dbReference>
<reference evidence="1 2" key="1">
    <citation type="submission" date="2021-01" db="EMBL/GenBank/DDBJ databases">
        <title>Isolation and description of Catonella massiliensis sp. nov., a novel Catonella species, isolated from a stable periodontitis subject.</title>
        <authorList>
            <person name="Antezack A."/>
            <person name="Boxberger M."/>
            <person name="La Scola B."/>
            <person name="Monnet-Corti V."/>
        </authorList>
    </citation>
    <scope>NUCLEOTIDE SEQUENCE [LARGE SCALE GENOMIC DNA]</scope>
    <source>
        <strain evidence="1 2">Marseille-Q4567</strain>
    </source>
</reference>
<organism evidence="1 2">
    <name type="scientific">Catonella massiliensis</name>
    <dbReference type="NCBI Taxonomy" id="2799636"/>
    <lineage>
        <taxon>Bacteria</taxon>
        <taxon>Bacillati</taxon>
        <taxon>Bacillota</taxon>
        <taxon>Clostridia</taxon>
        <taxon>Lachnospirales</taxon>
        <taxon>Lachnospiraceae</taxon>
        <taxon>Catonella</taxon>
    </lineage>
</organism>
<dbReference type="EMBL" id="JAEPRJ010000001">
    <property type="protein sequence ID" value="MBK5896971.1"/>
    <property type="molecule type" value="Genomic_DNA"/>
</dbReference>
<protein>
    <submittedName>
        <fullName evidence="1">DUF3791 domain-containing protein</fullName>
    </submittedName>
</protein>
<accession>A0ABS1IYJ7</accession>
<evidence type="ECO:0000313" key="2">
    <source>
        <dbReference type="Proteomes" id="UP000604730"/>
    </source>
</evidence>
<gene>
    <name evidence="1" type="ORF">JJN12_04115</name>
</gene>
<evidence type="ECO:0000313" key="1">
    <source>
        <dbReference type="EMBL" id="MBK5896971.1"/>
    </source>
</evidence>
<name>A0ABS1IYJ7_9FIRM</name>